<reference evidence="1 2" key="1">
    <citation type="submission" date="2011-10" db="EMBL/GenBank/DDBJ databases">
        <title>The Genome Sequence of Lachnospiraceae bacterium ACC2.</title>
        <authorList>
            <consortium name="The Broad Institute Genome Sequencing Platform"/>
            <person name="Earl A."/>
            <person name="Ward D."/>
            <person name="Feldgarden M."/>
            <person name="Gevers D."/>
            <person name="Sizova M."/>
            <person name="Hazen A."/>
            <person name="Epstein S."/>
            <person name="Young S.K."/>
            <person name="Zeng Q."/>
            <person name="Gargeya S."/>
            <person name="Fitzgerald M."/>
            <person name="Haas B."/>
            <person name="Abouelleil A."/>
            <person name="Alvarado L."/>
            <person name="Arachchi H.M."/>
            <person name="Berlin A."/>
            <person name="Brown A."/>
            <person name="Chapman S.B."/>
            <person name="Chen Z."/>
            <person name="Dunbar C."/>
            <person name="Freedman E."/>
            <person name="Gearin G."/>
            <person name="Goldberg J."/>
            <person name="Griggs A."/>
            <person name="Gujja S."/>
            <person name="Heiman D."/>
            <person name="Howarth C."/>
            <person name="Larson L."/>
            <person name="Lui A."/>
            <person name="MacDonald P.J.P."/>
            <person name="Montmayeur A."/>
            <person name="Murphy C."/>
            <person name="Neiman D."/>
            <person name="Pearson M."/>
            <person name="Priest M."/>
            <person name="Roberts A."/>
            <person name="Saif S."/>
            <person name="Shea T."/>
            <person name="Shenoy N."/>
            <person name="Sisk P."/>
            <person name="Stolte C."/>
            <person name="Sykes S."/>
            <person name="Wortman J."/>
            <person name="Nusbaum C."/>
            <person name="Birren B."/>
        </authorList>
    </citation>
    <scope>NUCLEOTIDE SEQUENCE [LARGE SCALE GENOMIC DNA]</scope>
    <source>
        <strain evidence="1 2">ACC2</strain>
    </source>
</reference>
<protein>
    <recommendedName>
        <fullName evidence="3">DNA alkylation repair enzyme</fullName>
    </recommendedName>
</protein>
<dbReference type="RefSeq" id="WP_009533589.1">
    <property type="nucleotide sequence ID" value="NZ_JH590864.1"/>
</dbReference>
<dbReference type="EMBL" id="AGEL01000014">
    <property type="protein sequence ID" value="EHO15860.1"/>
    <property type="molecule type" value="Genomic_DNA"/>
</dbReference>
<proteinExistence type="predicted"/>
<dbReference type="CDD" id="cd06561">
    <property type="entry name" value="AlkD_like"/>
    <property type="match status" value="1"/>
</dbReference>
<accession>A0AA37DFR3</accession>
<evidence type="ECO:0000313" key="1">
    <source>
        <dbReference type="EMBL" id="EHO15860.1"/>
    </source>
</evidence>
<comment type="caution">
    <text evidence="1">The sequence shown here is derived from an EMBL/GenBank/DDBJ whole genome shotgun (WGS) entry which is preliminary data.</text>
</comment>
<dbReference type="InterPro" id="IPR014825">
    <property type="entry name" value="DNA_alkylation"/>
</dbReference>
<dbReference type="InterPro" id="IPR016024">
    <property type="entry name" value="ARM-type_fold"/>
</dbReference>
<gene>
    <name evidence="1" type="ORF">HMPREF9623_01771</name>
</gene>
<dbReference type="Gene3D" id="1.25.10.90">
    <property type="match status" value="1"/>
</dbReference>
<dbReference type="PANTHER" id="PTHR34070">
    <property type="entry name" value="ARMADILLO-TYPE FOLD"/>
    <property type="match status" value="1"/>
</dbReference>
<dbReference type="PANTHER" id="PTHR34070:SF1">
    <property type="entry name" value="DNA ALKYLATION REPAIR PROTEIN"/>
    <property type="match status" value="1"/>
</dbReference>
<dbReference type="Pfam" id="PF08713">
    <property type="entry name" value="DNA_alkylation"/>
    <property type="match status" value="1"/>
</dbReference>
<name>A0AA37DFR3_9FIRM</name>
<evidence type="ECO:0000313" key="2">
    <source>
        <dbReference type="Proteomes" id="UP000018466"/>
    </source>
</evidence>
<dbReference type="GeneID" id="86941496"/>
<dbReference type="AlphaFoldDB" id="A0AA37DFR3"/>
<organism evidence="1 2">
    <name type="scientific">Stomatobaculum longum</name>
    <dbReference type="NCBI Taxonomy" id="796942"/>
    <lineage>
        <taxon>Bacteria</taxon>
        <taxon>Bacillati</taxon>
        <taxon>Bacillota</taxon>
        <taxon>Clostridia</taxon>
        <taxon>Lachnospirales</taxon>
        <taxon>Lachnospiraceae</taxon>
        <taxon>Stomatobaculum</taxon>
    </lineage>
</organism>
<sequence length="224" mass="26366">MKIQEELFALRDEGYAAFQAKLIPGVPTTRIIGVQVPELRKLAKRYYKDPEHCRFLRTLPHDYYDEDLLHALLIAEEKDFACCLEETEAFLPFVDNWAVCDIFSPKAFSKHKEELLERIRVWAKSEKTYTCRFGIGMLMQHFLDADFDAAYLEIPAAVQSEEYYVNMMLAWFFATALAKQWEATIPYLENKRLARWTHNKAIQKARESYRISAEQKEYLKSLKC</sequence>
<dbReference type="Proteomes" id="UP000018466">
    <property type="component" value="Unassembled WGS sequence"/>
</dbReference>
<keyword evidence="2" id="KW-1185">Reference proteome</keyword>
<dbReference type="SUPFAM" id="SSF48371">
    <property type="entry name" value="ARM repeat"/>
    <property type="match status" value="1"/>
</dbReference>
<evidence type="ECO:0008006" key="3">
    <source>
        <dbReference type="Google" id="ProtNLM"/>
    </source>
</evidence>